<protein>
    <submittedName>
        <fullName evidence="3">(spotted green pufferfish) hypothetical protein</fullName>
    </submittedName>
</protein>
<organism evidence="3">
    <name type="scientific">Tetraodon nigroviridis</name>
    <name type="common">Spotted green pufferfish</name>
    <name type="synonym">Chelonodon nigroviridis</name>
    <dbReference type="NCBI Taxonomy" id="99883"/>
    <lineage>
        <taxon>Eukaryota</taxon>
        <taxon>Metazoa</taxon>
        <taxon>Chordata</taxon>
        <taxon>Craniata</taxon>
        <taxon>Vertebrata</taxon>
        <taxon>Euteleostomi</taxon>
        <taxon>Actinopterygii</taxon>
        <taxon>Neopterygii</taxon>
        <taxon>Teleostei</taxon>
        <taxon>Neoteleostei</taxon>
        <taxon>Acanthomorphata</taxon>
        <taxon>Eupercaria</taxon>
        <taxon>Tetraodontiformes</taxon>
        <taxon>Tetradontoidea</taxon>
        <taxon>Tetraodontidae</taxon>
        <taxon>Tetraodon</taxon>
    </lineage>
</organism>
<evidence type="ECO:0000256" key="2">
    <source>
        <dbReference type="SAM" id="Phobius"/>
    </source>
</evidence>
<gene>
    <name evidence="3" type="ORF">GSTENG00011678001</name>
</gene>
<keyword evidence="2" id="KW-1133">Transmembrane helix</keyword>
<evidence type="ECO:0000256" key="1">
    <source>
        <dbReference type="SAM" id="MobiDB-lite"/>
    </source>
</evidence>
<keyword evidence="2" id="KW-0472">Membrane</keyword>
<feature type="region of interest" description="Disordered" evidence="1">
    <location>
        <begin position="35"/>
        <end position="57"/>
    </location>
</feature>
<comment type="caution">
    <text evidence="3">The sequence shown here is derived from an EMBL/GenBank/DDBJ whole genome shotgun (WGS) entry which is preliminary data.</text>
</comment>
<reference evidence="3" key="2">
    <citation type="submission" date="2004-02" db="EMBL/GenBank/DDBJ databases">
        <authorList>
            <consortium name="Genoscope"/>
            <consortium name="Whitehead Institute Centre for Genome Research"/>
        </authorList>
    </citation>
    <scope>NUCLEOTIDE SEQUENCE</scope>
</reference>
<sequence>MLLFRRSDAWKVGTFSSFLGCLHVTLVIFLRGCRRHSSGPRQQGWRTSWGGEPPGVE</sequence>
<dbReference type="AlphaFoldDB" id="Q4SW33"/>
<name>Q4SW33_TETNG</name>
<keyword evidence="2" id="KW-0812">Transmembrane</keyword>
<dbReference type="EMBL" id="CAAE01013692">
    <property type="protein sequence ID" value="CAF95149.1"/>
    <property type="molecule type" value="Genomic_DNA"/>
</dbReference>
<reference evidence="3" key="1">
    <citation type="journal article" date="2004" name="Nature">
        <title>Genome duplication in the teleost fish Tetraodon nigroviridis reveals the early vertebrate proto-karyotype.</title>
        <authorList>
            <person name="Jaillon O."/>
            <person name="Aury J.-M."/>
            <person name="Brunet F."/>
            <person name="Petit J.-L."/>
            <person name="Stange-Thomann N."/>
            <person name="Mauceli E."/>
            <person name="Bouneau L."/>
            <person name="Fischer C."/>
            <person name="Ozouf-Costaz C."/>
            <person name="Bernot A."/>
            <person name="Nicaud S."/>
            <person name="Jaffe D."/>
            <person name="Fisher S."/>
            <person name="Lutfalla G."/>
            <person name="Dossat C."/>
            <person name="Segurens B."/>
            <person name="Dasilva C."/>
            <person name="Salanoubat M."/>
            <person name="Levy M."/>
            <person name="Boudet N."/>
            <person name="Castellano S."/>
            <person name="Anthouard V."/>
            <person name="Jubin C."/>
            <person name="Castelli V."/>
            <person name="Katinka M."/>
            <person name="Vacherie B."/>
            <person name="Biemont C."/>
            <person name="Skalli Z."/>
            <person name="Cattolico L."/>
            <person name="Poulain J."/>
            <person name="De Berardinis V."/>
            <person name="Cruaud C."/>
            <person name="Duprat S."/>
            <person name="Brottier P."/>
            <person name="Coutanceau J.-P."/>
            <person name="Gouzy J."/>
            <person name="Parra G."/>
            <person name="Lardier G."/>
            <person name="Chapple C."/>
            <person name="McKernan K.J."/>
            <person name="McEwan P."/>
            <person name="Bosak S."/>
            <person name="Kellis M."/>
            <person name="Volff J.-N."/>
            <person name="Guigo R."/>
            <person name="Zody M.C."/>
            <person name="Mesirov J."/>
            <person name="Lindblad-Toh K."/>
            <person name="Birren B."/>
            <person name="Nusbaum C."/>
            <person name="Kahn D."/>
            <person name="Robinson-Rechavi M."/>
            <person name="Laudet V."/>
            <person name="Schachter V."/>
            <person name="Quetier F."/>
            <person name="Saurin W."/>
            <person name="Scarpelli C."/>
            <person name="Wincker P."/>
            <person name="Lander E.S."/>
            <person name="Weissenbach J."/>
            <person name="Roest Crollius H."/>
        </authorList>
    </citation>
    <scope>NUCLEOTIDE SEQUENCE [LARGE SCALE GENOMIC DNA]</scope>
</reference>
<accession>Q4SW33</accession>
<dbReference type="KEGG" id="tng:GSTEN00011678G001"/>
<feature type="transmembrane region" description="Helical" evidence="2">
    <location>
        <begin position="12"/>
        <end position="33"/>
    </location>
</feature>
<proteinExistence type="predicted"/>
<evidence type="ECO:0000313" key="3">
    <source>
        <dbReference type="EMBL" id="CAF95149.1"/>
    </source>
</evidence>